<dbReference type="InterPro" id="IPR034913">
    <property type="entry name" value="mS27/PTCD2"/>
</dbReference>
<comment type="subcellular location">
    <subcellularLocation>
        <location evidence="1">Mitochondrion</location>
    </subcellularLocation>
</comment>
<evidence type="ECO:0000313" key="3">
    <source>
        <dbReference type="EMBL" id="UYV72532.1"/>
    </source>
</evidence>
<name>A0ABY6KW83_9ARAC</name>
<sequence>MLQEDFNSHPLSTHMALYSCLKYMEDPAAAPWEEEKAPEEDEEEKSPAQEAQGMDDDEDEQVVRVPFLYEPHHDDHFDLDDPQKILGKTLNLAGMAIDTPAGRACQIWGIGMYGKWEEAATIDLPRLVEAGNPILAEGVEKFRKYLSEVEDEELRSQWTEKLEPLLSKLHTVPGDILPALEQDLNQLVATKEAEYISLQEKTYQEWIEARQAKWDKQVEDYEMVKRRKLIEQRKKELKDKEELLSFFDNWDKIHLELEKATAELNKEKLEKEEEYIVPEVKSWQRKMQEQAKEQDHISNANFD</sequence>
<proteinExistence type="predicted"/>
<evidence type="ECO:0000256" key="2">
    <source>
        <dbReference type="SAM" id="MobiDB-lite"/>
    </source>
</evidence>
<dbReference type="PANTHER" id="PTHR21393:SF0">
    <property type="entry name" value="SMALL RIBOSOMAL SUBUNIT PROTEIN MS27"/>
    <property type="match status" value="1"/>
</dbReference>
<protein>
    <submittedName>
        <fullName evidence="3">MRPS27</fullName>
    </submittedName>
</protein>
<dbReference type="EMBL" id="CP092871">
    <property type="protein sequence ID" value="UYV72532.1"/>
    <property type="molecule type" value="Genomic_DNA"/>
</dbReference>
<reference evidence="3 4" key="1">
    <citation type="submission" date="2022-01" db="EMBL/GenBank/DDBJ databases">
        <title>A chromosomal length assembly of Cordylochernes scorpioides.</title>
        <authorList>
            <person name="Zeh D."/>
            <person name="Zeh J."/>
        </authorList>
    </citation>
    <scope>NUCLEOTIDE SEQUENCE [LARGE SCALE GENOMIC DNA]</scope>
    <source>
        <strain evidence="3">IN4F17</strain>
        <tissue evidence="3">Whole Body</tissue>
    </source>
</reference>
<evidence type="ECO:0000313" key="4">
    <source>
        <dbReference type="Proteomes" id="UP001235939"/>
    </source>
</evidence>
<keyword evidence="4" id="KW-1185">Reference proteome</keyword>
<dbReference type="Pfam" id="PF10037">
    <property type="entry name" value="MRP-S27"/>
    <property type="match status" value="1"/>
</dbReference>
<gene>
    <name evidence="3" type="ORF">LAZ67_9003608</name>
</gene>
<feature type="region of interest" description="Disordered" evidence="2">
    <location>
        <begin position="29"/>
        <end position="59"/>
    </location>
</feature>
<dbReference type="Proteomes" id="UP001235939">
    <property type="component" value="Chromosome 09"/>
</dbReference>
<organism evidence="3 4">
    <name type="scientific">Cordylochernes scorpioides</name>
    <dbReference type="NCBI Taxonomy" id="51811"/>
    <lineage>
        <taxon>Eukaryota</taxon>
        <taxon>Metazoa</taxon>
        <taxon>Ecdysozoa</taxon>
        <taxon>Arthropoda</taxon>
        <taxon>Chelicerata</taxon>
        <taxon>Arachnida</taxon>
        <taxon>Pseudoscorpiones</taxon>
        <taxon>Cheliferoidea</taxon>
        <taxon>Chernetidae</taxon>
        <taxon>Cordylochernes</taxon>
    </lineage>
</organism>
<accession>A0ABY6KW83</accession>
<evidence type="ECO:0000256" key="1">
    <source>
        <dbReference type="ARBA" id="ARBA00004173"/>
    </source>
</evidence>
<dbReference type="InterPro" id="IPR019266">
    <property type="entry name" value="Ribosomal_mS27"/>
</dbReference>
<dbReference type="PANTHER" id="PTHR21393">
    <property type="entry name" value="MITOCHONDRIAL 28S RIBOSOMAL PROTEIN S27"/>
    <property type="match status" value="1"/>
</dbReference>